<dbReference type="EMBL" id="CP118157">
    <property type="protein sequence ID" value="WOF22992.1"/>
    <property type="molecule type" value="Genomic_DNA"/>
</dbReference>
<accession>A0AA97I6C5</accession>
<sequence length="935" mass="99524">MTTTGSRKSRRIESLLDEAAALPTGPEERALLDEAVRLADEAGEEELAYRARMFLTPSAHMAGDTDTMLASFGWCVGRHDSDPVRFPIDPGVHVDLLFQYKWMASRLASNTRFPRERVEAIHADMERRYREAGVGQTGVLQSRHDVALLMGDVEAAGRYLALRDALQRDDYSHCEACVRSSDASFAQLRGDDAEAIRLWEEILEQNLSCGEEPESAESDILLALLRAGRFDDALAAHARSYRAARANPDGFPIVEHHLVFCAVTGNLARGLQLLERHIDRLAHDPYHEASHFSGLAAVAVLLDAVIDAGEGDTVVRGSDHPSLDGLLGASDTPRTAAQLRGLSWAAAEELARRFDARNGNGAYAERLAAKRALREVRYDVPFGGEAFAPRPAAPTAPADAVGWLARARTRLFAGDVAAATVAVEHGLALEDVVVTPDLHKTLVWAAVERDDLLAATAHHARRIAALRAAGWTEQADVEERLGLTVLGHATADDLPALVAELERARSDGEDPNVLVDLLATIGALRLAADGPDAALEALDEAAALLPEEDPQFLRLSVQGQRLQALAGAGRAQEAEALTRAVVDDPRNAGWPLFTELRLRAQLLTAEGRFEEALVAAERLLADAVSLDVSVVVASSAQLVAMILADLGRPDEAAARAEFAVRHAERAEQPTIGMRFALARFQLEVGRTAAALESFETVYLEEKEAGAEPQAVAETALFLGEAALAGDEPGLAYRSWSEAVALAQQAEAFELAARAGLSLGNLLLQFGDPDAVDAFAAALADARRSEATGVIPAALHGLGRARVAAGDESGLRELDEAIGIAEAEDATWFAANVLDSKGRCLIDLGQLDLGVGTVLRAADALADEGDVMTAAGGEVHAARGLAAAGRAEEAVAILRGTRDRFDERTPPHAGISLELADLLDGLGRSGEAAQLREGVA</sequence>
<evidence type="ECO:0000313" key="2">
    <source>
        <dbReference type="Proteomes" id="UP001305498"/>
    </source>
</evidence>
<dbReference type="SUPFAM" id="SSF48452">
    <property type="entry name" value="TPR-like"/>
    <property type="match status" value="1"/>
</dbReference>
<gene>
    <name evidence="1" type="ORF">N8K70_16600</name>
</gene>
<dbReference type="InterPro" id="IPR011990">
    <property type="entry name" value="TPR-like_helical_dom_sf"/>
</dbReference>
<evidence type="ECO:0000313" key="1">
    <source>
        <dbReference type="EMBL" id="WOF22992.1"/>
    </source>
</evidence>
<dbReference type="KEGG" id="mbet:N8K70_16600"/>
<keyword evidence="2" id="KW-1185">Reference proteome</keyword>
<reference evidence="1 2" key="1">
    <citation type="submission" date="2023-02" db="EMBL/GenBank/DDBJ databases">
        <title>Microbacterium betulae sp. nov., isolated from birch wood.</title>
        <authorList>
            <person name="Pasciak M."/>
            <person name="Pawlik K.J."/>
            <person name="Martynowski D."/>
            <person name="Laczmanski L."/>
            <person name="Ciekot J."/>
            <person name="Szponar B."/>
            <person name="Wojcik-Fatla A."/>
            <person name="Mackiewicz B."/>
            <person name="Farian E."/>
            <person name="Cholewa G."/>
            <person name="Cholewa A."/>
            <person name="Dutkiewicz J."/>
        </authorList>
    </citation>
    <scope>NUCLEOTIDE SEQUENCE [LARGE SCALE GENOMIC DNA]</scope>
    <source>
        <strain evidence="1 2">AB</strain>
    </source>
</reference>
<dbReference type="AlphaFoldDB" id="A0AA97I6C5"/>
<proteinExistence type="predicted"/>
<protein>
    <recommendedName>
        <fullName evidence="3">Tetratricopeptide repeat protein</fullName>
    </recommendedName>
</protein>
<dbReference type="Gene3D" id="1.25.40.10">
    <property type="entry name" value="Tetratricopeptide repeat domain"/>
    <property type="match status" value="1"/>
</dbReference>
<name>A0AA97I6C5_9MICO</name>
<dbReference type="RefSeq" id="WP_317139463.1">
    <property type="nucleotide sequence ID" value="NZ_CP118157.1"/>
</dbReference>
<dbReference type="Proteomes" id="UP001305498">
    <property type="component" value="Chromosome"/>
</dbReference>
<organism evidence="1 2">
    <name type="scientific">Microbacterium betulae</name>
    <dbReference type="NCBI Taxonomy" id="2981139"/>
    <lineage>
        <taxon>Bacteria</taxon>
        <taxon>Bacillati</taxon>
        <taxon>Actinomycetota</taxon>
        <taxon>Actinomycetes</taxon>
        <taxon>Micrococcales</taxon>
        <taxon>Microbacteriaceae</taxon>
        <taxon>Microbacterium</taxon>
    </lineage>
</organism>
<evidence type="ECO:0008006" key="3">
    <source>
        <dbReference type="Google" id="ProtNLM"/>
    </source>
</evidence>